<reference evidence="1" key="1">
    <citation type="submission" date="2020-08" db="EMBL/GenBank/DDBJ databases">
        <title>Multicomponent nature underlies the extraordinary mechanical properties of spider dragline silk.</title>
        <authorList>
            <person name="Kono N."/>
            <person name="Nakamura H."/>
            <person name="Mori M."/>
            <person name="Yoshida Y."/>
            <person name="Ohtoshi R."/>
            <person name="Malay A.D."/>
            <person name="Moran D.A.P."/>
            <person name="Tomita M."/>
            <person name="Numata K."/>
            <person name="Arakawa K."/>
        </authorList>
    </citation>
    <scope>NUCLEOTIDE SEQUENCE</scope>
</reference>
<keyword evidence="2" id="KW-1185">Reference proteome</keyword>
<protein>
    <submittedName>
        <fullName evidence="1">Uncharacterized protein</fullName>
    </submittedName>
</protein>
<evidence type="ECO:0000313" key="2">
    <source>
        <dbReference type="Proteomes" id="UP000886998"/>
    </source>
</evidence>
<gene>
    <name evidence="1" type="ORF">TNIN_70121</name>
</gene>
<comment type="caution">
    <text evidence="1">The sequence shown here is derived from an EMBL/GenBank/DDBJ whole genome shotgun (WGS) entry which is preliminary data.</text>
</comment>
<name>A0A8X6XZD1_9ARAC</name>
<dbReference type="AlphaFoldDB" id="A0A8X6XZD1"/>
<dbReference type="EMBL" id="BMAV01013678">
    <property type="protein sequence ID" value="GFY61527.1"/>
    <property type="molecule type" value="Genomic_DNA"/>
</dbReference>
<evidence type="ECO:0000313" key="1">
    <source>
        <dbReference type="EMBL" id="GFY61527.1"/>
    </source>
</evidence>
<sequence length="89" mass="10261">MQETNACQLVRINQASECADCLLDMGCESSVCVFKHVIKLQILYGIDRTMFSGNESIAFTRVDPQMRKPVYKNFQKVLSRFNRVYNSCK</sequence>
<proteinExistence type="predicted"/>
<organism evidence="1 2">
    <name type="scientific">Trichonephila inaurata madagascariensis</name>
    <dbReference type="NCBI Taxonomy" id="2747483"/>
    <lineage>
        <taxon>Eukaryota</taxon>
        <taxon>Metazoa</taxon>
        <taxon>Ecdysozoa</taxon>
        <taxon>Arthropoda</taxon>
        <taxon>Chelicerata</taxon>
        <taxon>Arachnida</taxon>
        <taxon>Araneae</taxon>
        <taxon>Araneomorphae</taxon>
        <taxon>Entelegynae</taxon>
        <taxon>Araneoidea</taxon>
        <taxon>Nephilidae</taxon>
        <taxon>Trichonephila</taxon>
        <taxon>Trichonephila inaurata</taxon>
    </lineage>
</organism>
<dbReference type="Proteomes" id="UP000886998">
    <property type="component" value="Unassembled WGS sequence"/>
</dbReference>
<accession>A0A8X6XZD1</accession>